<protein>
    <recommendedName>
        <fullName evidence="5">BZIP domain-containing protein</fullName>
    </recommendedName>
</protein>
<dbReference type="InterPro" id="IPR046347">
    <property type="entry name" value="bZIP_sf"/>
</dbReference>
<proteinExistence type="predicted"/>
<sequence length="376" mass="39531">MFPSQETTYADSKYVANILSTMASGDPTTTSAYPVPNFLTSGTGQTPTLTPTTLASLEQTFIELQSVPHDGSGRNGGCEPHTQSGFVPPVVGPSSAEQSQDSFCSDNSDYWEPVAKMGKGPNGVLVMAGDAGQSSAPQRKYTRRSRNEKLSPEEDARRSVRRERNKLAAAKCRQRRVDHTNTLVEETEKLEEERGILETEIQSLQHEKDQLEFLLQAHVPLCKVDSHGFKVKAEPLDASMNAARACSSSRPAYTSASCTSTASVSSRPSSLALQERGRHAELPVAVSCASTGISLTTPSAGLFTYTGLDGLVDGSPGLTPLGSTGMTPLATGPPGLGSTGLTPLASGPGVSCASQVHRNESESGSEAVSSPTLVSL</sequence>
<keyword evidence="2" id="KW-0238">DNA-binding</keyword>
<dbReference type="AlphaFoldDB" id="A0AAN9GCI8"/>
<dbReference type="Pfam" id="PF00170">
    <property type="entry name" value="bZIP_1"/>
    <property type="match status" value="1"/>
</dbReference>
<evidence type="ECO:0000256" key="1">
    <source>
        <dbReference type="ARBA" id="ARBA00023015"/>
    </source>
</evidence>
<evidence type="ECO:0000256" key="3">
    <source>
        <dbReference type="ARBA" id="ARBA00023163"/>
    </source>
</evidence>
<feature type="compositionally biased region" description="Polar residues" evidence="4">
    <location>
        <begin position="95"/>
        <end position="107"/>
    </location>
</feature>
<organism evidence="6 7">
    <name type="scientific">Littorina saxatilis</name>
    <dbReference type="NCBI Taxonomy" id="31220"/>
    <lineage>
        <taxon>Eukaryota</taxon>
        <taxon>Metazoa</taxon>
        <taxon>Spiralia</taxon>
        <taxon>Lophotrochozoa</taxon>
        <taxon>Mollusca</taxon>
        <taxon>Gastropoda</taxon>
        <taxon>Caenogastropoda</taxon>
        <taxon>Littorinimorpha</taxon>
        <taxon>Littorinoidea</taxon>
        <taxon>Littorinidae</taxon>
        <taxon>Littorina</taxon>
    </lineage>
</organism>
<dbReference type="InterPro" id="IPR000837">
    <property type="entry name" value="AP-1"/>
</dbReference>
<dbReference type="PANTHER" id="PTHR23351">
    <property type="entry name" value="FOS TRANSCRIPTION FACTOR-RELATED"/>
    <property type="match status" value="1"/>
</dbReference>
<feature type="compositionally biased region" description="Basic and acidic residues" evidence="4">
    <location>
        <begin position="145"/>
        <end position="158"/>
    </location>
</feature>
<dbReference type="GO" id="GO:0005634">
    <property type="term" value="C:nucleus"/>
    <property type="evidence" value="ECO:0007669"/>
    <property type="project" value="TreeGrafter"/>
</dbReference>
<keyword evidence="3" id="KW-0804">Transcription</keyword>
<feature type="region of interest" description="Disordered" evidence="4">
    <location>
        <begin position="69"/>
        <end position="107"/>
    </location>
</feature>
<dbReference type="PRINTS" id="PR00042">
    <property type="entry name" value="LEUZIPPRFOS"/>
</dbReference>
<feature type="compositionally biased region" description="Polar residues" evidence="4">
    <location>
        <begin position="352"/>
        <end position="376"/>
    </location>
</feature>
<dbReference type="GO" id="GO:0000978">
    <property type="term" value="F:RNA polymerase II cis-regulatory region sequence-specific DNA binding"/>
    <property type="evidence" value="ECO:0007669"/>
    <property type="project" value="TreeGrafter"/>
</dbReference>
<feature type="region of interest" description="Disordered" evidence="4">
    <location>
        <begin position="128"/>
        <end position="164"/>
    </location>
</feature>
<name>A0AAN9GCI8_9CAEN</name>
<dbReference type="Proteomes" id="UP001374579">
    <property type="component" value="Unassembled WGS sequence"/>
</dbReference>
<accession>A0AAN9GCI8</accession>
<evidence type="ECO:0000256" key="4">
    <source>
        <dbReference type="SAM" id="MobiDB-lite"/>
    </source>
</evidence>
<dbReference type="FunFam" id="1.20.5.170:FF:000006">
    <property type="entry name" value="fos-related antigen 2 isoform X1"/>
    <property type="match status" value="1"/>
</dbReference>
<evidence type="ECO:0000259" key="5">
    <source>
        <dbReference type="PROSITE" id="PS50217"/>
    </source>
</evidence>
<dbReference type="Gene3D" id="1.20.5.170">
    <property type="match status" value="1"/>
</dbReference>
<keyword evidence="1" id="KW-0805">Transcription regulation</keyword>
<feature type="region of interest" description="Disordered" evidence="4">
    <location>
        <begin position="322"/>
        <end position="376"/>
    </location>
</feature>
<dbReference type="PANTHER" id="PTHR23351:SF24">
    <property type="entry name" value="ACTIVATING TRANSCRIPTION FACTOR 3-RELATED"/>
    <property type="match status" value="1"/>
</dbReference>
<evidence type="ECO:0000313" key="7">
    <source>
        <dbReference type="Proteomes" id="UP001374579"/>
    </source>
</evidence>
<comment type="caution">
    <text evidence="6">The sequence shown here is derived from an EMBL/GenBank/DDBJ whole genome shotgun (WGS) entry which is preliminary data.</text>
</comment>
<evidence type="ECO:0000256" key="2">
    <source>
        <dbReference type="ARBA" id="ARBA00023125"/>
    </source>
</evidence>
<dbReference type="PROSITE" id="PS00036">
    <property type="entry name" value="BZIP_BASIC"/>
    <property type="match status" value="1"/>
</dbReference>
<dbReference type="GO" id="GO:0000981">
    <property type="term" value="F:DNA-binding transcription factor activity, RNA polymerase II-specific"/>
    <property type="evidence" value="ECO:0007669"/>
    <property type="project" value="TreeGrafter"/>
</dbReference>
<reference evidence="6 7" key="1">
    <citation type="submission" date="2024-02" db="EMBL/GenBank/DDBJ databases">
        <title>Chromosome-scale genome assembly of the rough periwinkle Littorina saxatilis.</title>
        <authorList>
            <person name="De Jode A."/>
            <person name="Faria R."/>
            <person name="Formenti G."/>
            <person name="Sims Y."/>
            <person name="Smith T.P."/>
            <person name="Tracey A."/>
            <person name="Wood J.M.D."/>
            <person name="Zagrodzka Z.B."/>
            <person name="Johannesson K."/>
            <person name="Butlin R.K."/>
            <person name="Leder E.H."/>
        </authorList>
    </citation>
    <scope>NUCLEOTIDE SEQUENCE [LARGE SCALE GENOMIC DNA]</scope>
    <source>
        <strain evidence="6">Snail1</strain>
        <tissue evidence="6">Muscle</tissue>
    </source>
</reference>
<dbReference type="PROSITE" id="PS50217">
    <property type="entry name" value="BZIP"/>
    <property type="match status" value="1"/>
</dbReference>
<dbReference type="EMBL" id="JBAMIC010000008">
    <property type="protein sequence ID" value="KAK7103232.1"/>
    <property type="molecule type" value="Genomic_DNA"/>
</dbReference>
<evidence type="ECO:0000313" key="6">
    <source>
        <dbReference type="EMBL" id="KAK7103232.1"/>
    </source>
</evidence>
<dbReference type="SUPFAM" id="SSF57959">
    <property type="entry name" value="Leucine zipper domain"/>
    <property type="match status" value="1"/>
</dbReference>
<gene>
    <name evidence="6" type="ORF">V1264_018176</name>
</gene>
<dbReference type="SMART" id="SM00338">
    <property type="entry name" value="BRLZ"/>
    <property type="match status" value="1"/>
</dbReference>
<feature type="domain" description="BZIP" evidence="5">
    <location>
        <begin position="155"/>
        <end position="218"/>
    </location>
</feature>
<dbReference type="CDD" id="cd14721">
    <property type="entry name" value="bZIP_Fos"/>
    <property type="match status" value="1"/>
</dbReference>
<dbReference type="InterPro" id="IPR004827">
    <property type="entry name" value="bZIP"/>
</dbReference>
<keyword evidence="7" id="KW-1185">Reference proteome</keyword>